<dbReference type="AlphaFoldDB" id="A0A5J4X5P3"/>
<reference evidence="1 2" key="1">
    <citation type="submission" date="2019-03" db="EMBL/GenBank/DDBJ databases">
        <title>Single cell metagenomics reveals metabolic interactions within the superorganism composed of flagellate Streblomastix strix and complex community of Bacteroidetes bacteria on its surface.</title>
        <authorList>
            <person name="Treitli S.C."/>
            <person name="Kolisko M."/>
            <person name="Husnik F."/>
            <person name="Keeling P."/>
            <person name="Hampl V."/>
        </authorList>
    </citation>
    <scope>NUCLEOTIDE SEQUENCE [LARGE SCALE GENOMIC DNA]</scope>
    <source>
        <strain evidence="1">ST1C</strain>
    </source>
</reference>
<sequence>MTGIVLGCVFYDVNVDDFYSGDIYIVVYNAEVVQVQFKFKLDVQIEGEIETSFGVVIEDVFIGGDQDDYYDDGF</sequence>
<dbReference type="EMBL" id="SNRW01000215">
    <property type="protein sequence ID" value="KAA6402567.1"/>
    <property type="molecule type" value="Genomic_DNA"/>
</dbReference>
<comment type="caution">
    <text evidence="1">The sequence shown here is derived from an EMBL/GenBank/DDBJ whole genome shotgun (WGS) entry which is preliminary data.</text>
</comment>
<proteinExistence type="predicted"/>
<protein>
    <submittedName>
        <fullName evidence="1">Uncharacterized protein</fullName>
    </submittedName>
</protein>
<evidence type="ECO:0000313" key="1">
    <source>
        <dbReference type="EMBL" id="KAA6402567.1"/>
    </source>
</evidence>
<dbReference type="Proteomes" id="UP000324800">
    <property type="component" value="Unassembled WGS sequence"/>
</dbReference>
<gene>
    <name evidence="1" type="ORF">EZS28_001897</name>
</gene>
<evidence type="ECO:0000313" key="2">
    <source>
        <dbReference type="Proteomes" id="UP000324800"/>
    </source>
</evidence>
<organism evidence="1 2">
    <name type="scientific">Streblomastix strix</name>
    <dbReference type="NCBI Taxonomy" id="222440"/>
    <lineage>
        <taxon>Eukaryota</taxon>
        <taxon>Metamonada</taxon>
        <taxon>Preaxostyla</taxon>
        <taxon>Oxymonadida</taxon>
        <taxon>Streblomastigidae</taxon>
        <taxon>Streblomastix</taxon>
    </lineage>
</organism>
<name>A0A5J4X5P3_9EUKA</name>
<accession>A0A5J4X5P3</accession>